<evidence type="ECO:0000313" key="3">
    <source>
        <dbReference type="Proteomes" id="UP000219565"/>
    </source>
</evidence>
<accession>A0A285L828</accession>
<evidence type="ECO:0000259" key="1">
    <source>
        <dbReference type="SMART" id="SM00860"/>
    </source>
</evidence>
<dbReference type="SMART" id="SM00860">
    <property type="entry name" value="SMI1_KNR4"/>
    <property type="match status" value="2"/>
</dbReference>
<dbReference type="EMBL" id="OBEG01000002">
    <property type="protein sequence ID" value="SNY81109.1"/>
    <property type="molecule type" value="Genomic_DNA"/>
</dbReference>
<sequence length="368" mass="41506">MNRTAHERAPERIRSIFESVIQNGLRRDSMVGATEDDIDRYAAEQGVSTIPAAVREILLWIGAVPGLWFIGTEFGTRSGIAAATKEHAVASLDGLQHDIRNPDGALVLTAHQAYAYHLIDGADLEADDPPVWEVVEKVSTRRWNSTSAWLEDMEPIIENYREKLEIYEEGNRSRPFWADFIEPRTGRTGPSDDPRQRIDDIFAEVFADGLLRTSVSGATDTQIDDFAERQSVPQVPAAVRRILELIGIRHGLWLDGYEFGVEAVGADTKQQVLNALRQIDHDLQNPENLLVLTAFPGSDYHIIDGADLQLDDPPVRWLIENQTAREEWGSVTGWIYAMRPKIDQARRTLDRISERGETLPEWAEYIAR</sequence>
<proteinExistence type="predicted"/>
<keyword evidence="3" id="KW-1185">Reference proteome</keyword>
<feature type="domain" description="Knr4/Smi1-like" evidence="1">
    <location>
        <begin position="32"/>
        <end position="208"/>
    </location>
</feature>
<evidence type="ECO:0000313" key="2">
    <source>
        <dbReference type="EMBL" id="SNY81109.1"/>
    </source>
</evidence>
<feature type="domain" description="Knr4/Smi1-like" evidence="1">
    <location>
        <begin position="217"/>
        <end position="368"/>
    </location>
</feature>
<name>A0A285L828_9NOCA</name>
<dbReference type="InterPro" id="IPR018958">
    <property type="entry name" value="Knr4/Smi1-like_dom"/>
</dbReference>
<protein>
    <recommendedName>
        <fullName evidence="1">Knr4/Smi1-like domain-containing protein</fullName>
    </recommendedName>
</protein>
<dbReference type="AlphaFoldDB" id="A0A285L828"/>
<gene>
    <name evidence="2" type="ORF">SAMN04244553_2690</name>
</gene>
<dbReference type="Proteomes" id="UP000219565">
    <property type="component" value="Unassembled WGS sequence"/>
</dbReference>
<reference evidence="3" key="1">
    <citation type="submission" date="2017-09" db="EMBL/GenBank/DDBJ databases">
        <authorList>
            <person name="Varghese N."/>
            <person name="Submissions S."/>
        </authorList>
    </citation>
    <scope>NUCLEOTIDE SEQUENCE [LARGE SCALE GENOMIC DNA]</scope>
    <source>
        <strain evidence="3">DSM 45537</strain>
    </source>
</reference>
<organism evidence="2 3">
    <name type="scientific">Nocardia amikacinitolerans</name>
    <dbReference type="NCBI Taxonomy" id="756689"/>
    <lineage>
        <taxon>Bacteria</taxon>
        <taxon>Bacillati</taxon>
        <taxon>Actinomycetota</taxon>
        <taxon>Actinomycetes</taxon>
        <taxon>Mycobacteriales</taxon>
        <taxon>Nocardiaceae</taxon>
        <taxon>Nocardia</taxon>
    </lineage>
</organism>